<dbReference type="KEGG" id="cpoy:GP475_03130"/>
<name>A0A7H0SMH8_9CORY</name>
<evidence type="ECO:0000313" key="2">
    <source>
        <dbReference type="Proteomes" id="UP000516320"/>
    </source>
</evidence>
<accession>A0A7H0SMH8</accession>
<dbReference type="SUPFAM" id="SSF56801">
    <property type="entry name" value="Acetyl-CoA synthetase-like"/>
    <property type="match status" value="1"/>
</dbReference>
<dbReference type="InterPro" id="IPR017523">
    <property type="entry name" value="Rv3268"/>
</dbReference>
<sequence length="241" mass="26009">MDLLADLLADDPATPRLTVYQEDTGARLDFSALTLDNWAAKVGNMLCEEFEAEPGETSIELRLPVGWQAVVIALGAVTAGIDFTLCPVDSPVNGDIVFCRLAEADTVADLAKESGAELVVLSDDPFGRGVTEIGKELPTPEAIDFGPTVRFYGDQFLQPVPPLKELVDTYRATTAPPPGAQHPTYCAGKRYLSPGWHSTADFWHQVFAPLAAQASIVVVSGLVSTERLNDIAQREKVDIRL</sequence>
<dbReference type="EMBL" id="CP046884">
    <property type="protein sequence ID" value="QNQ89753.1"/>
    <property type="molecule type" value="Genomic_DNA"/>
</dbReference>
<gene>
    <name evidence="1" type="ORF">GP475_03130</name>
</gene>
<evidence type="ECO:0000313" key="1">
    <source>
        <dbReference type="EMBL" id="QNQ89753.1"/>
    </source>
</evidence>
<organism evidence="1 2">
    <name type="scientific">Corynebacterium poyangense</name>
    <dbReference type="NCBI Taxonomy" id="2684405"/>
    <lineage>
        <taxon>Bacteria</taxon>
        <taxon>Bacillati</taxon>
        <taxon>Actinomycetota</taxon>
        <taxon>Actinomycetes</taxon>
        <taxon>Mycobacteriales</taxon>
        <taxon>Corynebacteriaceae</taxon>
        <taxon>Corynebacterium</taxon>
    </lineage>
</organism>
<protein>
    <submittedName>
        <fullName evidence="1">TIGR03089 family protein</fullName>
    </submittedName>
</protein>
<proteinExistence type="predicted"/>
<dbReference type="Proteomes" id="UP000516320">
    <property type="component" value="Chromosome"/>
</dbReference>
<dbReference type="NCBIfam" id="TIGR03089">
    <property type="entry name" value="TIGR03089 family protein"/>
    <property type="match status" value="1"/>
</dbReference>
<keyword evidence="2" id="KW-1185">Reference proteome</keyword>
<dbReference type="RefSeq" id="WP_187975205.1">
    <property type="nucleotide sequence ID" value="NZ_CP046884.1"/>
</dbReference>
<reference evidence="1 2" key="1">
    <citation type="submission" date="2019-12" db="EMBL/GenBank/DDBJ databases">
        <title>Corynebacterium sp. nov., isolated from feces of the Anser Albifrons in China.</title>
        <authorList>
            <person name="Liu Q."/>
        </authorList>
    </citation>
    <scope>NUCLEOTIDE SEQUENCE [LARGE SCALE GENOMIC DNA]</scope>
    <source>
        <strain evidence="1 2">4H37-19</strain>
    </source>
</reference>
<dbReference type="AlphaFoldDB" id="A0A7H0SMH8"/>